<sequence length="294" mass="31511">MNCLSVSNWTPTFAWLSAGIVLLVGCGAEPANEPAPPSTRVDERPVGTQDLDNAFATPPGEGIAIVNGSQAAAINVTMPDDFDSLPQNLRDELSARANAGTEAFIAAAEADQESARNEGFEFRPHALDVVWKRSGPTEGVLTGFVGTYTIYTGGAHPNLSFDKVNWDVEADQPVSFEDIFDDADAAHARISDLLKTRLLAQKRERLGDTESSDEEILETWVDPALEAGSALFDHFSIAASTEPDKAGGIVYHFAPYEVGAYAEGVYVVSLPYGEFEDFLGEAYGEDFGGELLAP</sequence>
<comment type="caution">
    <text evidence="3">The sequence shown here is derived from an EMBL/GenBank/DDBJ whole genome shotgun (WGS) entry which is preliminary data.</text>
</comment>
<dbReference type="Proteomes" id="UP000628854">
    <property type="component" value="Unassembled WGS sequence"/>
</dbReference>
<evidence type="ECO:0000259" key="2">
    <source>
        <dbReference type="Pfam" id="PF13739"/>
    </source>
</evidence>
<keyword evidence="4" id="KW-1185">Reference proteome</keyword>
<dbReference type="Gene3D" id="3.30.565.40">
    <property type="entry name" value="Fervidobacterium nodosum Rt17-B1 like"/>
    <property type="match status" value="1"/>
</dbReference>
<dbReference type="InterPro" id="IPR025303">
    <property type="entry name" value="PdaC"/>
</dbReference>
<evidence type="ECO:0008006" key="5">
    <source>
        <dbReference type="Google" id="ProtNLM"/>
    </source>
</evidence>
<organism evidence="3 4">
    <name type="scientific">Henriciella pelagia</name>
    <dbReference type="NCBI Taxonomy" id="1977912"/>
    <lineage>
        <taxon>Bacteria</taxon>
        <taxon>Pseudomonadati</taxon>
        <taxon>Pseudomonadota</taxon>
        <taxon>Alphaproteobacteria</taxon>
        <taxon>Hyphomonadales</taxon>
        <taxon>Hyphomonadaceae</taxon>
        <taxon>Henriciella</taxon>
    </lineage>
</organism>
<dbReference type="RefSeq" id="WP_143434534.1">
    <property type="nucleotide sequence ID" value="NZ_BMKF01000002.1"/>
</dbReference>
<protein>
    <recommendedName>
        <fullName evidence="5">DUF3298 domain-containing protein</fullName>
    </recommendedName>
</protein>
<dbReference type="InterPro" id="IPR037126">
    <property type="entry name" value="PdaC/RsiV-like_sf"/>
</dbReference>
<feature type="domain" description="DUF3298" evidence="1">
    <location>
        <begin position="177"/>
        <end position="272"/>
    </location>
</feature>
<proteinExistence type="predicted"/>
<reference evidence="4" key="1">
    <citation type="journal article" date="2019" name="Int. J. Syst. Evol. Microbiol.">
        <title>The Global Catalogue of Microorganisms (GCM) 10K type strain sequencing project: providing services to taxonomists for standard genome sequencing and annotation.</title>
        <authorList>
            <consortium name="The Broad Institute Genomics Platform"/>
            <consortium name="The Broad Institute Genome Sequencing Center for Infectious Disease"/>
            <person name="Wu L."/>
            <person name="Ma J."/>
        </authorList>
    </citation>
    <scope>NUCLEOTIDE SEQUENCE [LARGE SCALE GENOMIC DNA]</scope>
    <source>
        <strain evidence="4">CGMCC 1.15928</strain>
    </source>
</reference>
<evidence type="ECO:0000313" key="3">
    <source>
        <dbReference type="EMBL" id="GGB70606.1"/>
    </source>
</evidence>
<feature type="domain" description="Deacetylase PdaC" evidence="2">
    <location>
        <begin position="69"/>
        <end position="158"/>
    </location>
</feature>
<dbReference type="EMBL" id="BMKF01000002">
    <property type="protein sequence ID" value="GGB70606.1"/>
    <property type="molecule type" value="Genomic_DNA"/>
</dbReference>
<dbReference type="Gene3D" id="3.90.640.20">
    <property type="entry name" value="Heat-shock cognate protein, ATPase"/>
    <property type="match status" value="1"/>
</dbReference>
<dbReference type="Pfam" id="PF13739">
    <property type="entry name" value="PdaC"/>
    <property type="match status" value="1"/>
</dbReference>
<accession>A0ABQ1JJJ3</accession>
<evidence type="ECO:0000313" key="4">
    <source>
        <dbReference type="Proteomes" id="UP000628854"/>
    </source>
</evidence>
<name>A0ABQ1JJJ3_9PROT</name>
<gene>
    <name evidence="3" type="ORF">GCM10011503_19130</name>
</gene>
<dbReference type="InterPro" id="IPR021729">
    <property type="entry name" value="DUF3298"/>
</dbReference>
<evidence type="ECO:0000259" key="1">
    <source>
        <dbReference type="Pfam" id="PF11738"/>
    </source>
</evidence>
<dbReference type="Pfam" id="PF11738">
    <property type="entry name" value="DUF3298"/>
    <property type="match status" value="1"/>
</dbReference>